<organism evidence="8">
    <name type="scientific">Trypanosoma brucei</name>
    <dbReference type="NCBI Taxonomy" id="5691"/>
    <lineage>
        <taxon>Eukaryota</taxon>
        <taxon>Discoba</taxon>
        <taxon>Euglenozoa</taxon>
        <taxon>Kinetoplastea</taxon>
        <taxon>Metakinetoplastina</taxon>
        <taxon>Trypanosomatida</taxon>
        <taxon>Trypanosomatidae</taxon>
        <taxon>Trypanosoma</taxon>
    </lineage>
</organism>
<keyword evidence="4" id="KW-0472">Membrane</keyword>
<protein>
    <submittedName>
        <fullName evidence="8">Variant surface glycoprotein 1125.4288</fullName>
    </submittedName>
</protein>
<keyword evidence="3" id="KW-0336">GPI-anchor</keyword>
<name>A0A1J0RAJ6_9TRYP</name>
<evidence type="ECO:0000256" key="4">
    <source>
        <dbReference type="ARBA" id="ARBA00023136"/>
    </source>
</evidence>
<evidence type="ECO:0000259" key="7">
    <source>
        <dbReference type="Pfam" id="PF00913"/>
    </source>
</evidence>
<evidence type="ECO:0000256" key="3">
    <source>
        <dbReference type="ARBA" id="ARBA00022622"/>
    </source>
</evidence>
<evidence type="ECO:0000256" key="5">
    <source>
        <dbReference type="ARBA" id="ARBA00023180"/>
    </source>
</evidence>
<dbReference type="SUPFAM" id="SSF58087">
    <property type="entry name" value="Variant surface glycoprotein (N-terminal domain)"/>
    <property type="match status" value="1"/>
</dbReference>
<feature type="domain" description="Trypanosome variant surface glycoprotein A-type N-terminal" evidence="7">
    <location>
        <begin position="2"/>
        <end position="272"/>
    </location>
</feature>
<evidence type="ECO:0000256" key="6">
    <source>
        <dbReference type="ARBA" id="ARBA00023288"/>
    </source>
</evidence>
<accession>A0A1J0RAJ6</accession>
<dbReference type="GO" id="GO:0098552">
    <property type="term" value="C:side of membrane"/>
    <property type="evidence" value="ECO:0007669"/>
    <property type="project" value="UniProtKB-KW"/>
</dbReference>
<comment type="subcellular location">
    <subcellularLocation>
        <location evidence="1">Cell membrane</location>
        <topology evidence="1">Lipid-anchor</topology>
        <topology evidence="1">GPI-anchor</topology>
    </subcellularLocation>
</comment>
<dbReference type="InterPro" id="IPR001812">
    <property type="entry name" value="Trypano_VSG_A_N_dom"/>
</dbReference>
<evidence type="ECO:0000313" key="8">
    <source>
        <dbReference type="EMBL" id="APD74812.1"/>
    </source>
</evidence>
<dbReference type="GO" id="GO:0005886">
    <property type="term" value="C:plasma membrane"/>
    <property type="evidence" value="ECO:0007669"/>
    <property type="project" value="UniProtKB-SubCell"/>
</dbReference>
<proteinExistence type="predicted"/>
<dbReference type="AlphaFoldDB" id="A0A1J0RAJ6"/>
<keyword evidence="6" id="KW-0449">Lipoprotein</keyword>
<dbReference type="GO" id="GO:0042783">
    <property type="term" value="P:symbiont-mediated evasion of host immune response"/>
    <property type="evidence" value="ECO:0007669"/>
    <property type="project" value="InterPro"/>
</dbReference>
<sequence>MKRLTAAAATASLAARAAQLKTTATYTAPASSNPAVKKEITLDALKTEKVACPKDTTDITAKIPLWLVAATLNKMAYFQLESDTSTHATAGRAAICSPGSDTTGCSTSTDRYGLNIQAGTVLEAIKKVLNEEAASKQFKANSDNDAEHETDEEQAAELGNKLKNIADKLEPPAQPYQIPTLKASKASAEFRAALLLCTSPQPQSYADTKHKQKTEELFDQIYGSDEEQFKTSFVKQLNKAPIPKEVLGSGSEATAKGITSAEKLTLAIVYYTAIQSAQKMVKTSTALPAAVSNDCEKKSQKRHCKESDCCEWERTHEKGTCKYKCGESVVKMEGRKKKNAKGKMRMTANLRIVSGKAKLARIPLF</sequence>
<dbReference type="EMBL" id="KX700856">
    <property type="protein sequence ID" value="APD74812.1"/>
    <property type="molecule type" value="Genomic_DNA"/>
</dbReference>
<dbReference type="Pfam" id="PF00913">
    <property type="entry name" value="Trypan_glycop"/>
    <property type="match status" value="1"/>
</dbReference>
<keyword evidence="5" id="KW-0325">Glycoprotein</keyword>
<keyword evidence="2" id="KW-1003">Cell membrane</keyword>
<evidence type="ECO:0000256" key="1">
    <source>
        <dbReference type="ARBA" id="ARBA00004609"/>
    </source>
</evidence>
<reference evidence="8" key="1">
    <citation type="submission" date="2016-08" db="EMBL/GenBank/DDBJ databases">
        <title>VSG repertoire of Trypanosoma brucei EATRO 1125.</title>
        <authorList>
            <person name="Cross G.A."/>
        </authorList>
    </citation>
    <scope>NUCLEOTIDE SEQUENCE</scope>
    <source>
        <strain evidence="8">EATRO 1125</strain>
    </source>
</reference>
<evidence type="ECO:0000256" key="2">
    <source>
        <dbReference type="ARBA" id="ARBA00022475"/>
    </source>
</evidence>
<dbReference type="VEuPathDB" id="TriTrypDB:Tb427_000213700"/>